<accession>A0ABM0K737</accession>
<evidence type="ECO:0000256" key="2">
    <source>
        <dbReference type="ARBA" id="ARBA00022723"/>
    </source>
</evidence>
<keyword evidence="6 7" id="KW-0539">Nucleus</keyword>
<feature type="compositionally biased region" description="Gly residues" evidence="8">
    <location>
        <begin position="290"/>
        <end position="310"/>
    </location>
</feature>
<feature type="domain" description="MH2" evidence="10">
    <location>
        <begin position="205"/>
        <end position="401"/>
    </location>
</feature>
<evidence type="ECO:0000256" key="1">
    <source>
        <dbReference type="ARBA" id="ARBA00005545"/>
    </source>
</evidence>
<gene>
    <name evidence="12 13" type="primary">LOC101859135</name>
</gene>
<dbReference type="SUPFAM" id="SSF56366">
    <property type="entry name" value="SMAD MH1 domain"/>
    <property type="match status" value="1"/>
</dbReference>
<feature type="compositionally biased region" description="Low complexity" evidence="8">
    <location>
        <begin position="440"/>
        <end position="450"/>
    </location>
</feature>
<evidence type="ECO:0000256" key="6">
    <source>
        <dbReference type="ARBA" id="ARBA00023242"/>
    </source>
</evidence>
<protein>
    <recommendedName>
        <fullName evidence="7">Mothers against decapentaplegic homolog</fullName>
        <shortName evidence="7">MAD homolog</shortName>
        <shortName evidence="7">Mothers against DPP homolog</shortName>
    </recommendedName>
    <alternativeName>
        <fullName evidence="7">SMAD family member</fullName>
    </alternativeName>
</protein>
<organism evidence="11 13">
    <name type="scientific">Aplysia californica</name>
    <name type="common">California sea hare</name>
    <dbReference type="NCBI Taxonomy" id="6500"/>
    <lineage>
        <taxon>Eukaryota</taxon>
        <taxon>Metazoa</taxon>
        <taxon>Spiralia</taxon>
        <taxon>Lophotrochozoa</taxon>
        <taxon>Mollusca</taxon>
        <taxon>Gastropoda</taxon>
        <taxon>Heterobranchia</taxon>
        <taxon>Euthyneura</taxon>
        <taxon>Tectipleura</taxon>
        <taxon>Aplysiida</taxon>
        <taxon>Aplysioidea</taxon>
        <taxon>Aplysiidae</taxon>
        <taxon>Aplysia</taxon>
    </lineage>
</organism>
<keyword evidence="3" id="KW-0862">Zinc</keyword>
<dbReference type="InterPro" id="IPR001132">
    <property type="entry name" value="SMAD_dom_Dwarfin-type"/>
</dbReference>
<evidence type="ECO:0000313" key="13">
    <source>
        <dbReference type="RefSeq" id="XP_005110294.1"/>
    </source>
</evidence>
<dbReference type="InterPro" id="IPR013019">
    <property type="entry name" value="MAD_homology_MH1"/>
</dbReference>
<keyword evidence="7" id="KW-0963">Cytoplasm</keyword>
<evidence type="ECO:0000256" key="7">
    <source>
        <dbReference type="RuleBase" id="RU361195"/>
    </source>
</evidence>
<feature type="compositionally biased region" description="Low complexity" evidence="8">
    <location>
        <begin position="326"/>
        <end position="345"/>
    </location>
</feature>
<feature type="compositionally biased region" description="Basic residues" evidence="8">
    <location>
        <begin position="451"/>
        <end position="492"/>
    </location>
</feature>
<feature type="domain" description="MH1" evidence="9">
    <location>
        <begin position="8"/>
        <end position="140"/>
    </location>
</feature>
<evidence type="ECO:0000256" key="4">
    <source>
        <dbReference type="ARBA" id="ARBA00023015"/>
    </source>
</evidence>
<dbReference type="PROSITE" id="PS51075">
    <property type="entry name" value="MH1"/>
    <property type="match status" value="1"/>
</dbReference>
<evidence type="ECO:0000313" key="11">
    <source>
        <dbReference type="Proteomes" id="UP000694888"/>
    </source>
</evidence>
<dbReference type="SMART" id="SM00523">
    <property type="entry name" value="DWA"/>
    <property type="match status" value="1"/>
</dbReference>
<dbReference type="Gene3D" id="2.60.200.10">
    <property type="match status" value="2"/>
</dbReference>
<evidence type="ECO:0000256" key="8">
    <source>
        <dbReference type="SAM" id="MobiDB-lite"/>
    </source>
</evidence>
<dbReference type="PANTHER" id="PTHR13703:SF54">
    <property type="entry name" value="MOTHERS AGAINST DECAPENTAPLEGIC HOMOLOG"/>
    <property type="match status" value="1"/>
</dbReference>
<dbReference type="InterPro" id="IPR017855">
    <property type="entry name" value="SMAD-like_dom_sf"/>
</dbReference>
<feature type="compositionally biased region" description="Low complexity" evidence="8">
    <location>
        <begin position="631"/>
        <end position="688"/>
    </location>
</feature>
<sequence>MFRSKRSSLVKRLWKYKVSDEAGGPPQKDASTAEDLEFKSVTQSFFKRLREDQLETLLQAMESKGGERTACVPVSKWDLRLGRRTMSPYVLCCRVFRWPDLARDVEMKRLPSCGRLNEEKEPVICCNPYHWSLVVNIDEPPIYPDKCPVTPPPRITPVSYGEKIHDGYPRIIESTDMDLAPSLMSQEMSGSGSGEVSGELGCMYWCTVAYWELRERVGRLFPVSGPCVNVFQQLPRGDGMCLRLLQRPSGVEAVWRTRDKIGFGIVLSREAARSDNVNVNMHNRIMLMGGGGGGGGDRGGGGGEGGGGTERGSSLTMLHPPPPPSSSSSSSFPSSSSSSSSSVVFSDEARLANGVLRDVPGRSHIGRCGCNCGGGGPVVLNAVTSAAAVAATATTTATTTTATASTSRNSGSSIGLSDREQQQQHHHPHYGCQHQHHHGCQQQHLQNHQHQQPHHHHHGCQQQHHHHLHHHAYQQQQQHHHGHQQQQHHHHHHEETVDLCVSCCEGEEDMQTSTSSPSSPQPQSPPLSSSSWLSSSSSTSTSSSSSSSPFSSSSSPLPPCPLTGSENPIECDCSEPPPSAPSSATTTTSVTSSNPDPHHHRAGTERGVVLHPSSSSLSPSQCATNKNDRISLLPPSTSPSSPSSPSTSTTTDPFIGTNLTTTTATTTSNNSSLPSSPSSSSSSSSGTPPSLPPPPQQGEVWAYNASSFPIFVNSPTLDDPHSPRSLVVKKVPPGHSIKIFDYARARLLERTQARNILLSDGPYDACSVRISLAKGWGPNYTRQFITSCPCWLEVLLGVRRHGVSS</sequence>
<evidence type="ECO:0000313" key="12">
    <source>
        <dbReference type="RefSeq" id="XP_005110291.1"/>
    </source>
</evidence>
<evidence type="ECO:0000259" key="9">
    <source>
        <dbReference type="PROSITE" id="PS51075"/>
    </source>
</evidence>
<evidence type="ECO:0000256" key="3">
    <source>
        <dbReference type="ARBA" id="ARBA00022833"/>
    </source>
</evidence>
<keyword evidence="5 7" id="KW-0804">Transcription</keyword>
<dbReference type="SUPFAM" id="SSF49879">
    <property type="entry name" value="SMAD/FHA domain"/>
    <property type="match status" value="2"/>
</dbReference>
<keyword evidence="11" id="KW-1185">Reference proteome</keyword>
<comment type="subcellular location">
    <subcellularLocation>
        <location evidence="7">Cytoplasm</location>
    </subcellularLocation>
    <subcellularLocation>
        <location evidence="7">Nucleus</location>
    </subcellularLocation>
</comment>
<comment type="similarity">
    <text evidence="1 7">Belongs to the dwarfin/SMAD family.</text>
</comment>
<dbReference type="InterPro" id="IPR003619">
    <property type="entry name" value="MAD_homology1_Dwarfin-type"/>
</dbReference>
<dbReference type="InterPro" id="IPR036578">
    <property type="entry name" value="SMAD_MH1_sf"/>
</dbReference>
<feature type="domain" description="MH2" evidence="10">
    <location>
        <begin position="621"/>
        <end position="805"/>
    </location>
</feature>
<name>A0ABM0K737_APLCA</name>
<evidence type="ECO:0000259" key="10">
    <source>
        <dbReference type="PROSITE" id="PS51076"/>
    </source>
</evidence>
<dbReference type="Gene3D" id="3.90.520.10">
    <property type="entry name" value="SMAD MH1 domain"/>
    <property type="match status" value="1"/>
</dbReference>
<keyword evidence="2" id="KW-0479">Metal-binding</keyword>
<dbReference type="InterPro" id="IPR013790">
    <property type="entry name" value="Dwarfin"/>
</dbReference>
<dbReference type="PROSITE" id="PS51076">
    <property type="entry name" value="MH2"/>
    <property type="match status" value="2"/>
</dbReference>
<keyword evidence="4 7" id="KW-0805">Transcription regulation</keyword>
<feature type="compositionally biased region" description="Low complexity" evidence="8">
    <location>
        <begin position="526"/>
        <end position="555"/>
    </location>
</feature>
<feature type="region of interest" description="Disordered" evidence="8">
    <location>
        <begin position="290"/>
        <end position="345"/>
    </location>
</feature>
<proteinExistence type="inferred from homology"/>
<dbReference type="Proteomes" id="UP000694888">
    <property type="component" value="Unplaced"/>
</dbReference>
<feature type="compositionally biased region" description="Low complexity" evidence="8">
    <location>
        <begin position="581"/>
        <end position="595"/>
    </location>
</feature>
<dbReference type="PANTHER" id="PTHR13703">
    <property type="entry name" value="SMAD"/>
    <property type="match status" value="1"/>
</dbReference>
<dbReference type="RefSeq" id="XP_005110291.1">
    <property type="nucleotide sequence ID" value="XM_005110234.3"/>
</dbReference>
<dbReference type="InterPro" id="IPR008984">
    <property type="entry name" value="SMAD_FHA_dom_sf"/>
</dbReference>
<evidence type="ECO:0000256" key="5">
    <source>
        <dbReference type="ARBA" id="ARBA00023163"/>
    </source>
</evidence>
<reference evidence="12 13" key="1">
    <citation type="submission" date="2025-05" db="UniProtKB">
        <authorList>
            <consortium name="RefSeq"/>
        </authorList>
    </citation>
    <scope>IDENTIFICATION</scope>
</reference>
<dbReference type="SMART" id="SM00524">
    <property type="entry name" value="DWB"/>
    <property type="match status" value="1"/>
</dbReference>
<dbReference type="Pfam" id="PF03165">
    <property type="entry name" value="MH1"/>
    <property type="match status" value="1"/>
</dbReference>
<dbReference type="Pfam" id="PF03166">
    <property type="entry name" value="MH2"/>
    <property type="match status" value="2"/>
</dbReference>
<feature type="compositionally biased region" description="Basic residues" evidence="8">
    <location>
        <begin position="424"/>
        <end position="439"/>
    </location>
</feature>
<dbReference type="RefSeq" id="XP_005110294.1">
    <property type="nucleotide sequence ID" value="XM_005110237.3"/>
</dbReference>
<dbReference type="GeneID" id="101859135"/>
<feature type="compositionally biased region" description="Low complexity" evidence="8">
    <location>
        <begin position="394"/>
        <end position="407"/>
    </location>
</feature>
<feature type="region of interest" description="Disordered" evidence="8">
    <location>
        <begin position="510"/>
        <end position="699"/>
    </location>
</feature>
<feature type="region of interest" description="Disordered" evidence="8">
    <location>
        <begin position="394"/>
        <end position="494"/>
    </location>
</feature>